<evidence type="ECO:0000259" key="11">
    <source>
        <dbReference type="PROSITE" id="PS50090"/>
    </source>
</evidence>
<dbReference type="InterPro" id="IPR021786">
    <property type="entry name" value="Cdc5p/Cef1_C"/>
</dbReference>
<proteinExistence type="inferred from homology"/>
<keyword evidence="14" id="KW-1185">Reference proteome</keyword>
<dbReference type="EMBL" id="JAPWDV010000003">
    <property type="protein sequence ID" value="KAJ6216237.1"/>
    <property type="molecule type" value="Genomic_DNA"/>
</dbReference>
<evidence type="ECO:0000313" key="14">
    <source>
        <dbReference type="Proteomes" id="UP001142055"/>
    </source>
</evidence>
<dbReference type="GO" id="GO:0005681">
    <property type="term" value="C:spliceosomal complex"/>
    <property type="evidence" value="ECO:0007669"/>
    <property type="project" value="UniProtKB-KW"/>
</dbReference>
<dbReference type="GO" id="GO:0000974">
    <property type="term" value="C:Prp19 complex"/>
    <property type="evidence" value="ECO:0007669"/>
    <property type="project" value="InterPro"/>
</dbReference>
<dbReference type="InterPro" id="IPR009057">
    <property type="entry name" value="Homeodomain-like_sf"/>
</dbReference>
<feature type="compositionally biased region" description="Polar residues" evidence="10">
    <location>
        <begin position="980"/>
        <end position="1019"/>
    </location>
</feature>
<accession>A0A9Q0M1M3</accession>
<dbReference type="Proteomes" id="UP001142055">
    <property type="component" value="Chromosome 3"/>
</dbReference>
<feature type="region of interest" description="Disordered" evidence="10">
    <location>
        <begin position="934"/>
        <end position="954"/>
    </location>
</feature>
<keyword evidence="6" id="KW-0238">DNA-binding</keyword>
<keyword evidence="7" id="KW-0508">mRNA splicing</keyword>
<dbReference type="SMART" id="SM00717">
    <property type="entry name" value="SANT"/>
    <property type="match status" value="1"/>
</dbReference>
<dbReference type="Gene3D" id="1.10.10.60">
    <property type="entry name" value="Homeodomain-like"/>
    <property type="match status" value="1"/>
</dbReference>
<dbReference type="InterPro" id="IPR001005">
    <property type="entry name" value="SANT/Myb"/>
</dbReference>
<dbReference type="GO" id="GO:0000398">
    <property type="term" value="P:mRNA splicing, via spliceosome"/>
    <property type="evidence" value="ECO:0007669"/>
    <property type="project" value="InterPro"/>
</dbReference>
<evidence type="ECO:0000256" key="8">
    <source>
        <dbReference type="ARBA" id="ARBA00023242"/>
    </source>
</evidence>
<dbReference type="InterPro" id="IPR047242">
    <property type="entry name" value="CDC5L/Cef1"/>
</dbReference>
<evidence type="ECO:0000256" key="9">
    <source>
        <dbReference type="SAM" id="Coils"/>
    </source>
</evidence>
<dbReference type="PANTHER" id="PTHR45885">
    <property type="entry name" value="CELL DIVISION CYCLE 5-LIKE PROTEIN"/>
    <property type="match status" value="1"/>
</dbReference>
<feature type="compositionally biased region" description="Basic and acidic residues" evidence="10">
    <location>
        <begin position="452"/>
        <end position="477"/>
    </location>
</feature>
<evidence type="ECO:0000313" key="13">
    <source>
        <dbReference type="EMBL" id="KAJ6216237.1"/>
    </source>
</evidence>
<feature type="region of interest" description="Disordered" evidence="10">
    <location>
        <begin position="980"/>
        <end position="1035"/>
    </location>
</feature>
<organism evidence="13 14">
    <name type="scientific">Blomia tropicalis</name>
    <name type="common">Mite</name>
    <dbReference type="NCBI Taxonomy" id="40697"/>
    <lineage>
        <taxon>Eukaryota</taxon>
        <taxon>Metazoa</taxon>
        <taxon>Ecdysozoa</taxon>
        <taxon>Arthropoda</taxon>
        <taxon>Chelicerata</taxon>
        <taxon>Arachnida</taxon>
        <taxon>Acari</taxon>
        <taxon>Acariformes</taxon>
        <taxon>Sarcoptiformes</taxon>
        <taxon>Astigmata</taxon>
        <taxon>Glycyphagoidea</taxon>
        <taxon>Echimyopodidae</taxon>
        <taxon>Blomia</taxon>
    </lineage>
</organism>
<feature type="compositionally biased region" description="Low complexity" evidence="10">
    <location>
        <begin position="934"/>
        <end position="950"/>
    </location>
</feature>
<sequence>MGRVLIKGGVWRNTEDEILKAAVMKYGKNQWSRIASLLHRKSAKQCKARWFEWLDPSIKKTEWSPRPDPKDMDEDELEMLSEARARLANTQGKKAKRKAREKQLEEARRLASLQKRRELRLAGINLQIKNYKHKRYIDYNNEIPFEKPVPKGFYDTTNDVYDPAGHDFKRLRQQQLDGELPSEREERERKKDKEKMKKKKENGIPTMAIEEPVRARSKLVLPVPVISDNEIEQVVKLGKASDLVRESAEETGNVASGALLADYSTISNSVNNIRTPKSSNFSRDNILMEAKNLIALNNVDTPLMGGENVPLVDIPEQSATTPSALIASNTPNTMIMTPFRSSRAAQTPGSAMVPFSPIGTPGSVKSNGNFTPMSTPLRDKLAINSEEALNTFDSVQETKVQTKQIKENLRKAFSDLPAPQYQYDIVVDDVKHDDEENNEIQNEDIDMDQSEVDDKTREAKRSRKLRDEKWTKAVQRDAPRPTNIQKTLLTTSSNASISLLAQAENLIKEEMIKILHFDALVNPTDEQLSFAAIESKNPNSKYETNLRNYFEENQLDQFSEKELEEAQNMLKSEMEVVKDGMKHDDLELPDYSKVWDECYSQLLYLPAHNRYTRADIVSKRERIDAIEARLEQNRIHMGKEAKKAGKIEKKLSVLLGGYQSRANEFCKQIRDNANQMEQSRLEFMSFSGLKVNEDRAIEKRIRSLEDDVQRQNDREKQLQQQYDQLSRQREELTEKLNKLTNSQSMIIDDFVSHSKQISSRSNVATMTESKVNEFLREISPMREAAFWHNFIAHLLVTETSDYDDGNGTNWIHPRLEQYETKENIENNRVIEARVKPRPPPLPPKPKIFKPLQPAQNRFVQVPLIVLPSNQTIDIDDRRHQFEEEEYHHKSLNNRPNAMETINGSNEIMENQMNVSNCVPMEASSSMDKSTTMSSETMANVDSNNNNNNNNDEMKCQQQDPMCTNVSHDYSIESKPDIFHSKTSQTIRQSHSETRISSSPFQRTNSVPGNTTNRSYSNEPLSPKQPMFASSSFYDPRTHPTIEEQVSLCREIAKQLVSDVSNEKSKGRQMFERRVEKSSKWVTENEDSFQNYSSIEEDYHERTISDGPPNLRLLLDPRHVEDISTVQGVNEQITEAQQEQTRDTCKHIVQDLTSPEVNPNRGNVLFAKQAQKSEEWIIDDVAEQVIDAARDKLFRNVKHGSISSSPIPPMSPHYSRYSSPIAGPVFTPLDSSLPSTRPSSAMGSIYSRFKDFNSRPKPFGQAY</sequence>
<keyword evidence="5" id="KW-0677">Repeat</keyword>
<comment type="similarity">
    <text evidence="2">Belongs to the CEF1 family.</text>
</comment>
<keyword evidence="9" id="KW-0175">Coiled coil</keyword>
<dbReference type="PROSITE" id="PS51294">
    <property type="entry name" value="HTH_MYB"/>
    <property type="match status" value="1"/>
</dbReference>
<dbReference type="AlphaFoldDB" id="A0A9Q0M1M3"/>
<evidence type="ECO:0000259" key="12">
    <source>
        <dbReference type="PROSITE" id="PS51294"/>
    </source>
</evidence>
<evidence type="ECO:0000256" key="4">
    <source>
        <dbReference type="ARBA" id="ARBA00022728"/>
    </source>
</evidence>
<dbReference type="GO" id="GO:0000981">
    <property type="term" value="F:DNA-binding transcription factor activity, RNA polymerase II-specific"/>
    <property type="evidence" value="ECO:0007669"/>
    <property type="project" value="TreeGrafter"/>
</dbReference>
<reference evidence="13" key="1">
    <citation type="submission" date="2022-12" db="EMBL/GenBank/DDBJ databases">
        <title>Genome assemblies of Blomia tropicalis.</title>
        <authorList>
            <person name="Cui Y."/>
        </authorList>
    </citation>
    <scope>NUCLEOTIDE SEQUENCE</scope>
    <source>
        <tissue evidence="13">Adult mites</tissue>
    </source>
</reference>
<dbReference type="FunFam" id="1.10.10.60:FF:000021">
    <property type="entry name" value="CDC5 cell division cycle 5-like"/>
    <property type="match status" value="1"/>
</dbReference>
<comment type="caution">
    <text evidence="13">The sequence shown here is derived from an EMBL/GenBank/DDBJ whole genome shotgun (WGS) entry which is preliminary data.</text>
</comment>
<dbReference type="InterPro" id="IPR017930">
    <property type="entry name" value="Myb_dom"/>
</dbReference>
<feature type="domain" description="HTH myb-type" evidence="12">
    <location>
        <begin position="6"/>
        <end position="58"/>
    </location>
</feature>
<keyword evidence="8" id="KW-0539">Nucleus</keyword>
<feature type="region of interest" description="Disordered" evidence="10">
    <location>
        <begin position="173"/>
        <end position="202"/>
    </location>
</feature>
<dbReference type="Pfam" id="PF11831">
    <property type="entry name" value="Myb_Cef"/>
    <property type="match status" value="1"/>
</dbReference>
<keyword evidence="3" id="KW-0507">mRNA processing</keyword>
<feature type="compositionally biased region" description="Basic and acidic residues" evidence="10">
    <location>
        <begin position="181"/>
        <end position="195"/>
    </location>
</feature>
<evidence type="ECO:0000256" key="7">
    <source>
        <dbReference type="ARBA" id="ARBA00023187"/>
    </source>
</evidence>
<dbReference type="PANTHER" id="PTHR45885:SF1">
    <property type="entry name" value="CELL DIVISION CYCLE 5-LIKE PROTEIN"/>
    <property type="match status" value="1"/>
</dbReference>
<dbReference type="CDD" id="cd00167">
    <property type="entry name" value="SANT"/>
    <property type="match status" value="1"/>
</dbReference>
<name>A0A9Q0M1M3_BLOTA</name>
<comment type="subcellular location">
    <subcellularLocation>
        <location evidence="1">Nucleus</location>
    </subcellularLocation>
</comment>
<gene>
    <name evidence="13" type="ORF">RDWZM_007394</name>
</gene>
<feature type="compositionally biased region" description="Acidic residues" evidence="10">
    <location>
        <begin position="436"/>
        <end position="451"/>
    </location>
</feature>
<evidence type="ECO:0000256" key="1">
    <source>
        <dbReference type="ARBA" id="ARBA00004123"/>
    </source>
</evidence>
<evidence type="ECO:0000256" key="3">
    <source>
        <dbReference type="ARBA" id="ARBA00022664"/>
    </source>
</evidence>
<dbReference type="SUPFAM" id="SSF46689">
    <property type="entry name" value="Homeodomain-like"/>
    <property type="match status" value="1"/>
</dbReference>
<feature type="domain" description="Myb-like" evidence="11">
    <location>
        <begin position="3"/>
        <end position="54"/>
    </location>
</feature>
<keyword evidence="4" id="KW-0747">Spliceosome</keyword>
<evidence type="ECO:0000256" key="6">
    <source>
        <dbReference type="ARBA" id="ARBA00023125"/>
    </source>
</evidence>
<evidence type="ECO:0000256" key="10">
    <source>
        <dbReference type="SAM" id="MobiDB-lite"/>
    </source>
</evidence>
<dbReference type="PROSITE" id="PS50090">
    <property type="entry name" value="MYB_LIKE"/>
    <property type="match status" value="1"/>
</dbReference>
<evidence type="ECO:0000256" key="2">
    <source>
        <dbReference type="ARBA" id="ARBA00010506"/>
    </source>
</evidence>
<protein>
    <submittedName>
        <fullName evidence="13">Uncharacterized protein</fullName>
    </submittedName>
</protein>
<evidence type="ECO:0000256" key="5">
    <source>
        <dbReference type="ARBA" id="ARBA00022737"/>
    </source>
</evidence>
<feature type="coiled-coil region" evidence="9">
    <location>
        <begin position="694"/>
        <end position="742"/>
    </location>
</feature>
<feature type="region of interest" description="Disordered" evidence="10">
    <location>
        <begin position="436"/>
        <end position="477"/>
    </location>
</feature>
<dbReference type="GO" id="GO:0000977">
    <property type="term" value="F:RNA polymerase II transcription regulatory region sequence-specific DNA binding"/>
    <property type="evidence" value="ECO:0007669"/>
    <property type="project" value="TreeGrafter"/>
</dbReference>
<dbReference type="Pfam" id="PF00249">
    <property type="entry name" value="Myb_DNA-binding"/>
    <property type="match status" value="1"/>
</dbReference>